<proteinExistence type="predicted"/>
<accession>A0ABM7F0N8</accession>
<gene>
    <name evidence="2" type="ORF">SGFS_015200</name>
</gene>
<protein>
    <submittedName>
        <fullName evidence="2">Uncharacterized protein</fullName>
    </submittedName>
</protein>
<keyword evidence="3" id="KW-1185">Reference proteome</keyword>
<reference evidence="2 3" key="1">
    <citation type="journal article" date="2010" name="ChemBioChem">
        <title>Cloning and characterization of the biosynthetic gene cluster of 16-membered macrolide antibiotic FD-891: involvement of a dual functional cytochrome P450 monooxygenase catalyzing epoxidation and hydroxylation.</title>
        <authorList>
            <person name="Kudo F."/>
            <person name="Motegi A."/>
            <person name="Mizoue K."/>
            <person name="Eguchi T."/>
        </authorList>
    </citation>
    <scope>NUCLEOTIDE SEQUENCE [LARGE SCALE GENOMIC DNA]</scope>
    <source>
        <strain evidence="2 3">A-8890</strain>
    </source>
</reference>
<evidence type="ECO:0000313" key="2">
    <source>
        <dbReference type="EMBL" id="BBC30226.1"/>
    </source>
</evidence>
<reference evidence="2 3" key="2">
    <citation type="journal article" date="2023" name="ChemBioChem">
        <title>Acyltransferase Domain Exchange between Two Independent Type I Polyketide Synthases in the Same Producer Strain of Macrolide Antibiotics.</title>
        <authorList>
            <person name="Kudo F."/>
            <person name="Kishikawa K."/>
            <person name="Tsuboi K."/>
            <person name="Kido T."/>
            <person name="Usui T."/>
            <person name="Hashimoto J."/>
            <person name="Shin-Ya K."/>
            <person name="Miyanaga A."/>
            <person name="Eguchi T."/>
        </authorList>
    </citation>
    <scope>NUCLEOTIDE SEQUENCE [LARGE SCALE GENOMIC DNA]</scope>
    <source>
        <strain evidence="2 3">A-8890</strain>
    </source>
</reference>
<evidence type="ECO:0000256" key="1">
    <source>
        <dbReference type="SAM" id="MobiDB-lite"/>
    </source>
</evidence>
<dbReference type="Proteomes" id="UP001321542">
    <property type="component" value="Chromosome"/>
</dbReference>
<feature type="region of interest" description="Disordered" evidence="1">
    <location>
        <begin position="19"/>
        <end position="38"/>
    </location>
</feature>
<organism evidence="2 3">
    <name type="scientific">Streptomyces graminofaciens</name>
    <dbReference type="NCBI Taxonomy" id="68212"/>
    <lineage>
        <taxon>Bacteria</taxon>
        <taxon>Bacillati</taxon>
        <taxon>Actinomycetota</taxon>
        <taxon>Actinomycetes</taxon>
        <taxon>Kitasatosporales</taxon>
        <taxon>Streptomycetaceae</taxon>
        <taxon>Streptomyces</taxon>
    </lineage>
</organism>
<feature type="compositionally biased region" description="Low complexity" evidence="1">
    <location>
        <begin position="65"/>
        <end position="75"/>
    </location>
</feature>
<dbReference type="EMBL" id="AP018448">
    <property type="protein sequence ID" value="BBC30226.1"/>
    <property type="molecule type" value="Genomic_DNA"/>
</dbReference>
<sequence length="75" mass="7556">MHDDERAVLAQMQIEFDDVEARPVGGDEGAEGVLGFDTHDSAVTDGEEVQGGLASVDGGSARVTGKGAARGKAAA</sequence>
<feature type="region of interest" description="Disordered" evidence="1">
    <location>
        <begin position="51"/>
        <end position="75"/>
    </location>
</feature>
<evidence type="ECO:0000313" key="3">
    <source>
        <dbReference type="Proteomes" id="UP001321542"/>
    </source>
</evidence>
<name>A0ABM7F0N8_9ACTN</name>